<dbReference type="InterPro" id="IPR023494">
    <property type="entry name" value="Cyt_c_bgen_Ccs1/CcsB/ResB"/>
</dbReference>
<keyword evidence="2 7" id="KW-0812">Transmembrane</keyword>
<feature type="compositionally biased region" description="Polar residues" evidence="6">
    <location>
        <begin position="1"/>
        <end position="11"/>
    </location>
</feature>
<evidence type="ECO:0000256" key="5">
    <source>
        <dbReference type="ARBA" id="ARBA00023136"/>
    </source>
</evidence>
<accession>A0A1I2PF50</accession>
<evidence type="ECO:0000259" key="8">
    <source>
        <dbReference type="Pfam" id="PF05140"/>
    </source>
</evidence>
<proteinExistence type="predicted"/>
<sequence>MSSTQATSVPESASARAPEQSGKNSHPPARSAAYRWARPLRRAWNWLTSMRTALVLLFLLAAAAIPGALLPQRELNESKVIEYMNNNGKTAEIYDKLQLFDVFSSNWFTAIYVLLFISLIGCILPRSWEHWKALKTPPVRAPRRLERLPLHATGELPGTPEEIEQQARELLKGWRISGCSPEQDRAGKRSIAAERGYLREFFNLLFHLGLVAILIAMAVGKLLFYEGHVIVVTPTGYGEQPVERNTEFCNTAPANYDSFSAGRLFDGTGLHPFCFQVHDFTADYLPNGQASMFSSNISYAEGDDILKDPSSWEKYKLRVNHPLLIVGDRVYLQGHGFAPTFTLTWPNGESRTQTVQFRPDDPTFFLSSGAVRFDPPAGLYPDLFERRQHQIALQGLFAPTAAWSGEKGELLSSGFPALRDPAVAIDIYRGDNGLDTGTGQDLYNLDPALMHSGQLEKIKRVNLMVGEEVTLDDGSVLRFDGAREYANYQISHDPTQWFLLASTVIMLAALVGSLAIRRRRVWFRLSEGSTPGTTHVQMAGLARTDHAGWGSEFDRMHRTLFALPDPDDEQEEFHEF</sequence>
<evidence type="ECO:0000256" key="4">
    <source>
        <dbReference type="ARBA" id="ARBA00022989"/>
    </source>
</evidence>
<feature type="domain" description="ResB-like" evidence="8">
    <location>
        <begin position="50"/>
        <end position="554"/>
    </location>
</feature>
<evidence type="ECO:0000256" key="3">
    <source>
        <dbReference type="ARBA" id="ARBA00022748"/>
    </source>
</evidence>
<feature type="region of interest" description="Disordered" evidence="6">
    <location>
        <begin position="1"/>
        <end position="30"/>
    </location>
</feature>
<gene>
    <name evidence="9" type="ORF">SAMN05660282_00019</name>
</gene>
<organism evidence="9 10">
    <name type="scientific">Corynebacterium spheniscorum</name>
    <dbReference type="NCBI Taxonomy" id="185761"/>
    <lineage>
        <taxon>Bacteria</taxon>
        <taxon>Bacillati</taxon>
        <taxon>Actinomycetota</taxon>
        <taxon>Actinomycetes</taxon>
        <taxon>Mycobacteriales</taxon>
        <taxon>Corynebacteriaceae</taxon>
        <taxon>Corynebacterium</taxon>
    </lineage>
</organism>
<feature type="transmembrane region" description="Helical" evidence="7">
    <location>
        <begin position="107"/>
        <end position="125"/>
    </location>
</feature>
<evidence type="ECO:0000313" key="10">
    <source>
        <dbReference type="Proteomes" id="UP000199065"/>
    </source>
</evidence>
<dbReference type="EMBL" id="FOPJ01000001">
    <property type="protein sequence ID" value="SFG14718.1"/>
    <property type="molecule type" value="Genomic_DNA"/>
</dbReference>
<feature type="transmembrane region" description="Helical" evidence="7">
    <location>
        <begin position="44"/>
        <end position="69"/>
    </location>
</feature>
<comment type="subcellular location">
    <subcellularLocation>
        <location evidence="1">Membrane</location>
        <topology evidence="1">Multi-pass membrane protein</topology>
    </subcellularLocation>
</comment>
<dbReference type="InterPro" id="IPR007816">
    <property type="entry name" value="ResB-like_domain"/>
</dbReference>
<evidence type="ECO:0000256" key="1">
    <source>
        <dbReference type="ARBA" id="ARBA00004141"/>
    </source>
</evidence>
<name>A0A1I2PF50_9CORY</name>
<dbReference type="Proteomes" id="UP000199065">
    <property type="component" value="Unassembled WGS sequence"/>
</dbReference>
<protein>
    <submittedName>
        <fullName evidence="9">Cytochrome c biogenesis protein</fullName>
    </submittedName>
</protein>
<dbReference type="PANTHER" id="PTHR31566">
    <property type="entry name" value="CYTOCHROME C BIOGENESIS PROTEIN CCS1, CHLOROPLASTIC"/>
    <property type="match status" value="1"/>
</dbReference>
<keyword evidence="3" id="KW-0201">Cytochrome c-type biogenesis</keyword>
<feature type="transmembrane region" description="Helical" evidence="7">
    <location>
        <begin position="497"/>
        <end position="516"/>
    </location>
</feature>
<keyword evidence="10" id="KW-1185">Reference proteome</keyword>
<reference evidence="9 10" key="1">
    <citation type="submission" date="2016-10" db="EMBL/GenBank/DDBJ databases">
        <authorList>
            <person name="de Groot N.N."/>
        </authorList>
    </citation>
    <scope>NUCLEOTIDE SEQUENCE [LARGE SCALE GENOMIC DNA]</scope>
    <source>
        <strain>J11</strain>
        <strain evidence="10">PG 39</strain>
    </source>
</reference>
<keyword evidence="5 7" id="KW-0472">Membrane</keyword>
<dbReference type="GO" id="GO:0017004">
    <property type="term" value="P:cytochrome complex assembly"/>
    <property type="evidence" value="ECO:0007669"/>
    <property type="project" value="UniProtKB-KW"/>
</dbReference>
<dbReference type="STRING" id="185761.SAMN05660282_00019"/>
<evidence type="ECO:0000256" key="2">
    <source>
        <dbReference type="ARBA" id="ARBA00022692"/>
    </source>
</evidence>
<evidence type="ECO:0000256" key="7">
    <source>
        <dbReference type="SAM" id="Phobius"/>
    </source>
</evidence>
<keyword evidence="4 7" id="KW-1133">Transmembrane helix</keyword>
<dbReference type="PANTHER" id="PTHR31566:SF0">
    <property type="entry name" value="CYTOCHROME C BIOGENESIS PROTEIN CCS1, CHLOROPLASTIC"/>
    <property type="match status" value="1"/>
</dbReference>
<dbReference type="GO" id="GO:0016020">
    <property type="term" value="C:membrane"/>
    <property type="evidence" value="ECO:0007669"/>
    <property type="project" value="UniProtKB-SubCell"/>
</dbReference>
<evidence type="ECO:0000313" key="9">
    <source>
        <dbReference type="EMBL" id="SFG14718.1"/>
    </source>
</evidence>
<dbReference type="Pfam" id="PF05140">
    <property type="entry name" value="ResB"/>
    <property type="match status" value="1"/>
</dbReference>
<dbReference type="AlphaFoldDB" id="A0A1I2PF50"/>
<feature type="transmembrane region" description="Helical" evidence="7">
    <location>
        <begin position="204"/>
        <end position="225"/>
    </location>
</feature>
<evidence type="ECO:0000256" key="6">
    <source>
        <dbReference type="SAM" id="MobiDB-lite"/>
    </source>
</evidence>